<comment type="cofactor">
    <cofactor evidence="2">
        <name>Mn(2+)</name>
        <dbReference type="ChEBI" id="CHEBI:29035"/>
    </cofactor>
    <text evidence="2">The Mn(2+) ion enhances activity.</text>
</comment>
<dbReference type="InterPro" id="IPR011650">
    <property type="entry name" value="Peptidase_M20_dimer"/>
</dbReference>
<dbReference type="GO" id="GO:0046872">
    <property type="term" value="F:metal ion binding"/>
    <property type="evidence" value="ECO:0007669"/>
    <property type="project" value="UniProtKB-KW"/>
</dbReference>
<dbReference type="GO" id="GO:0019877">
    <property type="term" value="P:diaminopimelate biosynthetic process"/>
    <property type="evidence" value="ECO:0007669"/>
    <property type="project" value="UniProtKB-ARBA"/>
</dbReference>
<dbReference type="PANTHER" id="PTHR11014:SF63">
    <property type="entry name" value="METALLOPEPTIDASE, PUTATIVE (AFU_ORTHOLOGUE AFUA_6G09600)-RELATED"/>
    <property type="match status" value="1"/>
</dbReference>
<dbReference type="NCBIfam" id="TIGR01891">
    <property type="entry name" value="amidohydrolases"/>
    <property type="match status" value="1"/>
</dbReference>
<dbReference type="InterPro" id="IPR036264">
    <property type="entry name" value="Bact_exopeptidase_dim_dom"/>
</dbReference>
<evidence type="ECO:0000259" key="3">
    <source>
        <dbReference type="Pfam" id="PF07687"/>
    </source>
</evidence>
<feature type="binding site" evidence="2">
    <location>
        <position position="169"/>
    </location>
    <ligand>
        <name>Mn(2+)</name>
        <dbReference type="ChEBI" id="CHEBI:29035"/>
        <label>2</label>
    </ligand>
</feature>
<dbReference type="STRING" id="1176587.A8C56_03265"/>
<keyword evidence="5" id="KW-1185">Reference proteome</keyword>
<keyword evidence="1 4" id="KW-0378">Hydrolase</keyword>
<dbReference type="OrthoDB" id="9776731at2"/>
<dbReference type="FunFam" id="3.30.70.360:FF:000001">
    <property type="entry name" value="N-acetyldiaminopimelate deacetylase"/>
    <property type="match status" value="1"/>
</dbReference>
<dbReference type="EMBL" id="CP015772">
    <property type="protein sequence ID" value="ANH80133.1"/>
    <property type="molecule type" value="Genomic_DNA"/>
</dbReference>
<feature type="binding site" evidence="2">
    <location>
        <position position="106"/>
    </location>
    <ligand>
        <name>Mn(2+)</name>
        <dbReference type="ChEBI" id="CHEBI:29035"/>
        <label>2</label>
    </ligand>
</feature>
<name>A0A1A9HY05_9BACT</name>
<dbReference type="Pfam" id="PF07687">
    <property type="entry name" value="M20_dimer"/>
    <property type="match status" value="1"/>
</dbReference>
<evidence type="ECO:0000256" key="2">
    <source>
        <dbReference type="PIRSR" id="PIRSR005962-1"/>
    </source>
</evidence>
<feature type="binding site" evidence="2">
    <location>
        <position position="108"/>
    </location>
    <ligand>
        <name>Mn(2+)</name>
        <dbReference type="ChEBI" id="CHEBI:29035"/>
        <label>2</label>
    </ligand>
</feature>
<dbReference type="KEGG" id="nia:A8C56_03265"/>
<dbReference type="SUPFAM" id="SSF55031">
    <property type="entry name" value="Bacterial exopeptidase dimerisation domain"/>
    <property type="match status" value="1"/>
</dbReference>
<dbReference type="GO" id="GO:0050118">
    <property type="term" value="F:N-acetyldiaminopimelate deacetylase activity"/>
    <property type="evidence" value="ECO:0007669"/>
    <property type="project" value="UniProtKB-ARBA"/>
</dbReference>
<keyword evidence="2" id="KW-0464">Manganese</keyword>
<dbReference type="CDD" id="cd03886">
    <property type="entry name" value="M20_Acy1"/>
    <property type="match status" value="1"/>
</dbReference>
<dbReference type="InterPro" id="IPR017439">
    <property type="entry name" value="Amidohydrolase"/>
</dbReference>
<feature type="binding site" evidence="2">
    <location>
        <position position="142"/>
    </location>
    <ligand>
        <name>Mn(2+)</name>
        <dbReference type="ChEBI" id="CHEBI:29035"/>
        <label>2</label>
    </ligand>
</feature>
<protein>
    <submittedName>
        <fullName evidence="4">N-acyl-L-amino acid amidohydrolase</fullName>
    </submittedName>
</protein>
<dbReference type="SUPFAM" id="SSF53187">
    <property type="entry name" value="Zn-dependent exopeptidases"/>
    <property type="match status" value="1"/>
</dbReference>
<evidence type="ECO:0000256" key="1">
    <source>
        <dbReference type="ARBA" id="ARBA00022801"/>
    </source>
</evidence>
<dbReference type="RefSeq" id="WP_067752012.1">
    <property type="nucleotide sequence ID" value="NZ_CP015772.1"/>
</dbReference>
<gene>
    <name evidence="4" type="ORF">A8C56_03265</name>
</gene>
<dbReference type="PANTHER" id="PTHR11014">
    <property type="entry name" value="PEPTIDASE M20 FAMILY MEMBER"/>
    <property type="match status" value="1"/>
</dbReference>
<dbReference type="AlphaFoldDB" id="A0A1A9HY05"/>
<reference evidence="4 5" key="1">
    <citation type="submission" date="2016-05" db="EMBL/GenBank/DDBJ databases">
        <title>Niabella ginsenosidivorans BS26 whole genome sequencing.</title>
        <authorList>
            <person name="Im W.T."/>
            <person name="Siddiqi M.Z."/>
        </authorList>
    </citation>
    <scope>NUCLEOTIDE SEQUENCE [LARGE SCALE GENOMIC DNA]</scope>
    <source>
        <strain evidence="4 5">BS26</strain>
    </source>
</reference>
<dbReference type="Pfam" id="PF01546">
    <property type="entry name" value="Peptidase_M20"/>
    <property type="match status" value="1"/>
</dbReference>
<keyword evidence="2" id="KW-0479">Metal-binding</keyword>
<dbReference type="Gene3D" id="3.30.70.360">
    <property type="match status" value="1"/>
</dbReference>
<proteinExistence type="predicted"/>
<dbReference type="Proteomes" id="UP000077667">
    <property type="component" value="Chromosome"/>
</dbReference>
<dbReference type="InterPro" id="IPR002933">
    <property type="entry name" value="Peptidase_M20"/>
</dbReference>
<dbReference type="PIRSF" id="PIRSF005962">
    <property type="entry name" value="Pept_M20D_amidohydro"/>
    <property type="match status" value="1"/>
</dbReference>
<organism evidence="4 5">
    <name type="scientific">Niabella ginsenosidivorans</name>
    <dbReference type="NCBI Taxonomy" id="1176587"/>
    <lineage>
        <taxon>Bacteria</taxon>
        <taxon>Pseudomonadati</taxon>
        <taxon>Bacteroidota</taxon>
        <taxon>Chitinophagia</taxon>
        <taxon>Chitinophagales</taxon>
        <taxon>Chitinophagaceae</taxon>
        <taxon>Niabella</taxon>
    </lineage>
</organism>
<evidence type="ECO:0000313" key="5">
    <source>
        <dbReference type="Proteomes" id="UP000077667"/>
    </source>
</evidence>
<dbReference type="Gene3D" id="3.40.630.10">
    <property type="entry name" value="Zn peptidases"/>
    <property type="match status" value="1"/>
</dbReference>
<sequence>MDNLKSLIKEAAFSVKEWVLANRRHLHQHPELSFREWNTCAFIKTQLDALGVNWEPVADTGVIAVIKGEHPSEKVIALRADIDALPITEENTVQYRSCNEGVMHACGHDVHTASLLGVARILQFLRKEFAGTVKLIFQPGEEMLPGGASKIIAAGGLKNPDVQAVLGQHVMPAIPAGKIGVRLGLFMASMDEIKIEVTGKGGHGAEPHKCIDPVMITCTLLQALQQLVSRNADPLMPSVLSFGKLRADGAINIIPDKVLIEGTFRTLNEGWRDEAHKKIKELATALVAGMGGECLVEIRKGYPHLKNNEAFGDAITGYLGEYAGRENIVPLEVWMAAEDFAYYAQELPAFFYLLGVGNAAKNLTSSLHTATFNIDEAVLELSCGGMSYAALRWLGNQ</sequence>
<feature type="binding site" evidence="2">
    <location>
        <position position="368"/>
    </location>
    <ligand>
        <name>Mn(2+)</name>
        <dbReference type="ChEBI" id="CHEBI:29035"/>
        <label>2</label>
    </ligand>
</feature>
<feature type="domain" description="Peptidase M20 dimerisation" evidence="3">
    <location>
        <begin position="193"/>
        <end position="285"/>
    </location>
</feature>
<evidence type="ECO:0000313" key="4">
    <source>
        <dbReference type="EMBL" id="ANH80133.1"/>
    </source>
</evidence>
<accession>A0A1A9HY05</accession>